<evidence type="ECO:0008006" key="4">
    <source>
        <dbReference type="Google" id="ProtNLM"/>
    </source>
</evidence>
<dbReference type="EMBL" id="JAJJMB010014886">
    <property type="protein sequence ID" value="KAI3857192.1"/>
    <property type="molecule type" value="Genomic_DNA"/>
</dbReference>
<sequence length="105" mass="11888">MRPSNLILVMQLYYLIGVCVMSTNCMYPRELVSIEDINGEVWQVLMISKIYWVNKKGHKRIHVATDLVGRGIDIERVNIVTMTCQTADTYLHRALCLSGNAAIAC</sequence>
<feature type="chain" id="PRO_5042189033" description="Helicase C-terminal domain-containing protein" evidence="1">
    <location>
        <begin position="22"/>
        <end position="105"/>
    </location>
</feature>
<evidence type="ECO:0000313" key="2">
    <source>
        <dbReference type="EMBL" id="KAI3857192.1"/>
    </source>
</evidence>
<dbReference type="AlphaFoldDB" id="A0AAD4X6R7"/>
<feature type="signal peptide" evidence="1">
    <location>
        <begin position="1"/>
        <end position="21"/>
    </location>
</feature>
<accession>A0AAD4X6R7</accession>
<proteinExistence type="predicted"/>
<keyword evidence="1" id="KW-0732">Signal</keyword>
<name>A0AAD4X6R7_9MAGN</name>
<dbReference type="Gene3D" id="3.40.50.300">
    <property type="entry name" value="P-loop containing nucleotide triphosphate hydrolases"/>
    <property type="match status" value="1"/>
</dbReference>
<protein>
    <recommendedName>
        <fullName evidence="4">Helicase C-terminal domain-containing protein</fullName>
    </recommendedName>
</protein>
<keyword evidence="3" id="KW-1185">Reference proteome</keyword>
<dbReference type="InterPro" id="IPR027417">
    <property type="entry name" value="P-loop_NTPase"/>
</dbReference>
<dbReference type="Proteomes" id="UP001202328">
    <property type="component" value="Unassembled WGS sequence"/>
</dbReference>
<reference evidence="2" key="1">
    <citation type="submission" date="2022-04" db="EMBL/GenBank/DDBJ databases">
        <title>A functionally conserved STORR gene fusion in Papaver species that diverged 16.8 million years ago.</title>
        <authorList>
            <person name="Catania T."/>
        </authorList>
    </citation>
    <scope>NUCLEOTIDE SEQUENCE</scope>
    <source>
        <strain evidence="2">S-188037</strain>
    </source>
</reference>
<comment type="caution">
    <text evidence="2">The sequence shown here is derived from an EMBL/GenBank/DDBJ whole genome shotgun (WGS) entry which is preliminary data.</text>
</comment>
<gene>
    <name evidence="2" type="ORF">MKW98_010606</name>
</gene>
<evidence type="ECO:0000256" key="1">
    <source>
        <dbReference type="SAM" id="SignalP"/>
    </source>
</evidence>
<organism evidence="2 3">
    <name type="scientific">Papaver atlanticum</name>
    <dbReference type="NCBI Taxonomy" id="357466"/>
    <lineage>
        <taxon>Eukaryota</taxon>
        <taxon>Viridiplantae</taxon>
        <taxon>Streptophyta</taxon>
        <taxon>Embryophyta</taxon>
        <taxon>Tracheophyta</taxon>
        <taxon>Spermatophyta</taxon>
        <taxon>Magnoliopsida</taxon>
        <taxon>Ranunculales</taxon>
        <taxon>Papaveraceae</taxon>
        <taxon>Papaveroideae</taxon>
        <taxon>Papaver</taxon>
    </lineage>
</organism>
<evidence type="ECO:0000313" key="3">
    <source>
        <dbReference type="Proteomes" id="UP001202328"/>
    </source>
</evidence>